<evidence type="ECO:0000313" key="1">
    <source>
        <dbReference type="EMBL" id="AGY59476.1"/>
    </source>
</evidence>
<dbReference type="AlphaFoldDB" id="U5QKN2"/>
<evidence type="ECO:0008006" key="3">
    <source>
        <dbReference type="Google" id="ProtNLM"/>
    </source>
</evidence>
<name>U5QKN2_GLOK1</name>
<dbReference type="HOGENOM" id="CLU_1141302_0_0_3"/>
<keyword evidence="2" id="KW-1185">Reference proteome</keyword>
<protein>
    <recommendedName>
        <fullName evidence="3">TonB C-terminal domain-containing protein</fullName>
    </recommendedName>
</protein>
<dbReference type="EMBL" id="CP003587">
    <property type="protein sequence ID" value="AGY59476.1"/>
    <property type="molecule type" value="Genomic_DNA"/>
</dbReference>
<proteinExistence type="predicted"/>
<dbReference type="Proteomes" id="UP000017396">
    <property type="component" value="Chromosome"/>
</dbReference>
<reference evidence="1 2" key="1">
    <citation type="journal article" date="2013" name="PLoS ONE">
        <title>Cultivation and Complete Genome Sequencing of Gloeobacter kilaueensis sp. nov., from a Lava Cave in Kilauea Caldera, Hawai'i.</title>
        <authorList>
            <person name="Saw J.H."/>
            <person name="Schatz M."/>
            <person name="Brown M.V."/>
            <person name="Kunkel D.D."/>
            <person name="Foster J.S."/>
            <person name="Shick H."/>
            <person name="Christensen S."/>
            <person name="Hou S."/>
            <person name="Wan X."/>
            <person name="Donachie S.P."/>
        </authorList>
    </citation>
    <scope>NUCLEOTIDE SEQUENCE [LARGE SCALE GENOMIC DNA]</scope>
    <source>
        <strain evidence="2">JS</strain>
    </source>
</reference>
<accession>U5QKN2</accession>
<dbReference type="eggNOG" id="COG2339">
    <property type="taxonomic scope" value="Bacteria"/>
</dbReference>
<evidence type="ECO:0000313" key="2">
    <source>
        <dbReference type="Proteomes" id="UP000017396"/>
    </source>
</evidence>
<dbReference type="RefSeq" id="WP_023174753.1">
    <property type="nucleotide sequence ID" value="NC_022600.1"/>
</dbReference>
<organism evidence="1 2">
    <name type="scientific">Gloeobacter kilaueensis (strain ATCC BAA-2537 / CCAP 1431/1 / ULC 316 / JS1)</name>
    <dbReference type="NCBI Taxonomy" id="1183438"/>
    <lineage>
        <taxon>Bacteria</taxon>
        <taxon>Bacillati</taxon>
        <taxon>Cyanobacteriota</taxon>
        <taxon>Cyanophyceae</taxon>
        <taxon>Gloeobacterales</taxon>
        <taxon>Gloeobacteraceae</taxon>
        <taxon>Gloeobacter</taxon>
    </lineage>
</organism>
<gene>
    <name evidence="1" type="ORF">GKIL_3230</name>
</gene>
<dbReference type="SUPFAM" id="SSF63829">
    <property type="entry name" value="Calcium-dependent phosphotriesterase"/>
    <property type="match status" value="1"/>
</dbReference>
<dbReference type="KEGG" id="glj:GKIL_3230"/>
<sequence>MNHLRPAVRPLLALSLVFALSPFAVRWMAVHTPEQTARALADAGWLELRDTFNPLKLVRWGQSALALPDALAALFRSEAETVPCEQSLSTFNLELSRQIRHYHDIYFNESGGNEYTVVAYDIDADGHVYNARLLPEYTTAPLDVAQRAVETVRDLDNNLPALPAGVRSVTVTELFWFGEPLGSTSSMVGYLSSLPDGRLITPVPYPSSSWTAQLSYSPDGRTLVETSDGVTRFWSPDTQQESR</sequence>